<dbReference type="InterPro" id="IPR000276">
    <property type="entry name" value="GPCR_Rhodpsn"/>
</dbReference>
<evidence type="ECO:0000256" key="11">
    <source>
        <dbReference type="RuleBase" id="RU000688"/>
    </source>
</evidence>
<dbReference type="PROSITE" id="PS00237">
    <property type="entry name" value="G_PROTEIN_RECEP_F1_1"/>
    <property type="match status" value="1"/>
</dbReference>
<evidence type="ECO:0000256" key="8">
    <source>
        <dbReference type="ARBA" id="ARBA00023136"/>
    </source>
</evidence>
<evidence type="ECO:0000256" key="7">
    <source>
        <dbReference type="ARBA" id="ARBA00023040"/>
    </source>
</evidence>
<dbReference type="PRINTS" id="PR00237">
    <property type="entry name" value="GPCRRHODOPSN"/>
</dbReference>
<evidence type="ECO:0000313" key="15">
    <source>
        <dbReference type="RefSeq" id="XP_014382281.1"/>
    </source>
</evidence>
<dbReference type="OrthoDB" id="5967130at2759"/>
<evidence type="ECO:0000256" key="5">
    <source>
        <dbReference type="ARBA" id="ARBA00022725"/>
    </source>
</evidence>
<comment type="subcellular location">
    <subcellularLocation>
        <location evidence="1 12">Cell membrane</location>
        <topology evidence="1 12">Multi-pass membrane protein</topology>
    </subcellularLocation>
</comment>
<evidence type="ECO:0000256" key="6">
    <source>
        <dbReference type="ARBA" id="ARBA00022989"/>
    </source>
</evidence>
<dbReference type="AlphaFoldDB" id="A0A1U8DPM0"/>
<keyword evidence="6 12" id="KW-1133">Transmembrane helix</keyword>
<feature type="non-terminal residue" evidence="15">
    <location>
        <position position="1"/>
    </location>
</feature>
<name>A0A1U8DPM0_ALLSI</name>
<keyword evidence="4 11" id="KW-0812">Transmembrane</keyword>
<keyword evidence="9 11" id="KW-0675">Receptor</keyword>
<keyword evidence="3 12" id="KW-0716">Sensory transduction</keyword>
<evidence type="ECO:0000256" key="1">
    <source>
        <dbReference type="ARBA" id="ARBA00004651"/>
    </source>
</evidence>
<evidence type="ECO:0000256" key="10">
    <source>
        <dbReference type="ARBA" id="ARBA00023224"/>
    </source>
</evidence>
<dbReference type="GeneID" id="106723113"/>
<reference evidence="15" key="1">
    <citation type="submission" date="2025-08" db="UniProtKB">
        <authorList>
            <consortium name="RefSeq"/>
        </authorList>
    </citation>
    <scope>IDENTIFICATION</scope>
</reference>
<keyword evidence="14" id="KW-1185">Reference proteome</keyword>
<accession>A0A1U8DPM0</accession>
<dbReference type="CDD" id="cd15911">
    <property type="entry name" value="7tmA_OR11A-like"/>
    <property type="match status" value="1"/>
</dbReference>
<dbReference type="RefSeq" id="XP_014382281.1">
    <property type="nucleotide sequence ID" value="XM_014526795.1"/>
</dbReference>
<feature type="transmembrane region" description="Helical" evidence="12">
    <location>
        <begin position="211"/>
        <end position="232"/>
    </location>
</feature>
<dbReference type="GO" id="GO:0004984">
    <property type="term" value="F:olfactory receptor activity"/>
    <property type="evidence" value="ECO:0007669"/>
    <property type="project" value="InterPro"/>
</dbReference>
<dbReference type="Gene3D" id="1.20.1070.10">
    <property type="entry name" value="Rhodopsin 7-helix transmembrane proteins"/>
    <property type="match status" value="1"/>
</dbReference>
<dbReference type="PROSITE" id="PS50262">
    <property type="entry name" value="G_PROTEIN_RECEP_F1_2"/>
    <property type="match status" value="1"/>
</dbReference>
<evidence type="ECO:0000256" key="9">
    <source>
        <dbReference type="ARBA" id="ARBA00023170"/>
    </source>
</evidence>
<evidence type="ECO:0000259" key="13">
    <source>
        <dbReference type="PROSITE" id="PS50262"/>
    </source>
</evidence>
<comment type="similarity">
    <text evidence="11">Belongs to the G-protein coupled receptor 1 family.</text>
</comment>
<dbReference type="Proteomes" id="UP000189705">
    <property type="component" value="Unplaced"/>
</dbReference>
<evidence type="ECO:0000256" key="12">
    <source>
        <dbReference type="RuleBase" id="RU363047"/>
    </source>
</evidence>
<dbReference type="InParanoid" id="A0A1U8DPM0"/>
<keyword evidence="2 12" id="KW-1003">Cell membrane</keyword>
<dbReference type="InterPro" id="IPR000725">
    <property type="entry name" value="Olfact_rcpt"/>
</dbReference>
<dbReference type="GO" id="GO:0005886">
    <property type="term" value="C:plasma membrane"/>
    <property type="evidence" value="ECO:0007669"/>
    <property type="project" value="UniProtKB-SubCell"/>
</dbReference>
<proteinExistence type="inferred from homology"/>
<evidence type="ECO:0000256" key="3">
    <source>
        <dbReference type="ARBA" id="ARBA00022606"/>
    </source>
</evidence>
<evidence type="ECO:0000256" key="2">
    <source>
        <dbReference type="ARBA" id="ARBA00022475"/>
    </source>
</evidence>
<feature type="transmembrane region" description="Helical" evidence="12">
    <location>
        <begin position="244"/>
        <end position="267"/>
    </location>
</feature>
<dbReference type="KEGG" id="asn:106723113"/>
<keyword evidence="10 11" id="KW-0807">Transducer</keyword>
<dbReference type="InterPro" id="IPR017452">
    <property type="entry name" value="GPCR_Rhodpsn_7TM"/>
</dbReference>
<dbReference type="PRINTS" id="PR00245">
    <property type="entry name" value="OLFACTORYR"/>
</dbReference>
<sequence length="334" mass="37501">MQSVANIGWSNQSSIMEFILLGFGNISEMQVPLFLMFLLVYLVTISGNILIVALVVVDQHLHTPMYFFLGNLSCLETCYSSTILPRLLASLLSGDRTISIRDCFSQFYCFGVLGATECFLLAVMSYDRYLAICNPLRYAVIMNGRGCTQLAAYSWTGGLLSTTIVIILMSKLQFCTSNEIDHFFCDFSPIVKLSCNDTGLLELVIFTQSSIASLIPFLLTLTSYASIISTILRIPSTTGRQKAFSTCSSHLVIVTTFYGTLFLVYVVPKTYLSKSLRKVFSVFYTVLTPMLNPLIYSLRNKEVKEALRRALSKIYGFTRFPFITFNEMDINQPL</sequence>
<feature type="transmembrane region" description="Helical" evidence="12">
    <location>
        <begin position="279"/>
        <end position="298"/>
    </location>
</feature>
<feature type="domain" description="G-protein coupled receptors family 1 profile" evidence="13">
    <location>
        <begin position="47"/>
        <end position="296"/>
    </location>
</feature>
<feature type="transmembrane region" description="Helical" evidence="12">
    <location>
        <begin position="33"/>
        <end position="57"/>
    </location>
</feature>
<organism evidence="14 15">
    <name type="scientific">Alligator sinensis</name>
    <name type="common">Chinese alligator</name>
    <dbReference type="NCBI Taxonomy" id="38654"/>
    <lineage>
        <taxon>Eukaryota</taxon>
        <taxon>Metazoa</taxon>
        <taxon>Chordata</taxon>
        <taxon>Craniata</taxon>
        <taxon>Vertebrata</taxon>
        <taxon>Euteleostomi</taxon>
        <taxon>Archelosauria</taxon>
        <taxon>Archosauria</taxon>
        <taxon>Crocodylia</taxon>
        <taxon>Alligatoridae</taxon>
        <taxon>Alligatorinae</taxon>
        <taxon>Alligator</taxon>
    </lineage>
</organism>
<keyword evidence="5 12" id="KW-0552">Olfaction</keyword>
<dbReference type="FunFam" id="1.20.1070.10:FF:000001">
    <property type="entry name" value="Olfactory receptor"/>
    <property type="match status" value="1"/>
</dbReference>
<keyword evidence="8 12" id="KW-0472">Membrane</keyword>
<dbReference type="PANTHER" id="PTHR26452">
    <property type="entry name" value="OLFACTORY RECEPTOR"/>
    <property type="match status" value="1"/>
</dbReference>
<dbReference type="GO" id="GO:0004930">
    <property type="term" value="F:G protein-coupled receptor activity"/>
    <property type="evidence" value="ECO:0007669"/>
    <property type="project" value="UniProtKB-KW"/>
</dbReference>
<evidence type="ECO:0000256" key="4">
    <source>
        <dbReference type="ARBA" id="ARBA00022692"/>
    </source>
</evidence>
<gene>
    <name evidence="15" type="primary">LOC106723113</name>
</gene>
<dbReference type="Pfam" id="PF13853">
    <property type="entry name" value="7tm_4"/>
    <property type="match status" value="1"/>
</dbReference>
<feature type="transmembrane region" description="Helical" evidence="12">
    <location>
        <begin position="147"/>
        <end position="169"/>
    </location>
</feature>
<feature type="transmembrane region" description="Helical" evidence="12">
    <location>
        <begin position="64"/>
        <end position="84"/>
    </location>
</feature>
<dbReference type="SUPFAM" id="SSF81321">
    <property type="entry name" value="Family A G protein-coupled receptor-like"/>
    <property type="match status" value="1"/>
</dbReference>
<protein>
    <recommendedName>
        <fullName evidence="12">Olfactory receptor</fullName>
    </recommendedName>
</protein>
<dbReference type="InterPro" id="IPR050516">
    <property type="entry name" value="Olfactory_GPCR"/>
</dbReference>
<feature type="transmembrane region" description="Helical" evidence="12">
    <location>
        <begin position="104"/>
        <end position="126"/>
    </location>
</feature>
<evidence type="ECO:0000313" key="14">
    <source>
        <dbReference type="Proteomes" id="UP000189705"/>
    </source>
</evidence>
<keyword evidence="7 11" id="KW-0297">G-protein coupled receptor</keyword>